<evidence type="ECO:0000256" key="12">
    <source>
        <dbReference type="ARBA" id="ARBA00023136"/>
    </source>
</evidence>
<evidence type="ECO:0000256" key="3">
    <source>
        <dbReference type="ARBA" id="ARBA00007809"/>
    </source>
</evidence>
<evidence type="ECO:0000256" key="8">
    <source>
        <dbReference type="ARBA" id="ARBA00022692"/>
    </source>
</evidence>
<evidence type="ECO:0000256" key="11">
    <source>
        <dbReference type="ARBA" id="ARBA00023034"/>
    </source>
</evidence>
<sequence>MGALEATFQVLTVISSIFVRISPWPDFQRVFKAKTTGEVQILPVAMLFTNCVVLVWYGYLSENIFPLFVTAIMGLVTCGGFIAVFYRYTDDKRSVHKICAASFIVIVLVCFYGAIGVAGVTGQSKSSVATAMGAISIGTSIGLYGSPLATIRRVVRTKSTASMPFTLCLANFFNSVCWVVYAIITVDVWVLLPNAFGCVLTTIQLILYAIYPTSPETQLEAVMIDHTGAVTDYEGEASLSIVIRASTQEGGRKSSFDRKDSLDFVAIRSPVTRQLSPVIRH</sequence>
<dbReference type="OrthoDB" id="409725at2759"/>
<evidence type="ECO:0000256" key="13">
    <source>
        <dbReference type="SAM" id="Phobius"/>
    </source>
</evidence>
<dbReference type="AlphaFoldDB" id="A0A8T1VGK4"/>
<feature type="transmembrane region" description="Helical" evidence="13">
    <location>
        <begin position="98"/>
        <end position="120"/>
    </location>
</feature>
<dbReference type="PANTHER" id="PTHR10791">
    <property type="entry name" value="RAG1-ACTIVATING PROTEIN 1"/>
    <property type="match status" value="1"/>
</dbReference>
<protein>
    <recommendedName>
        <fullName evidence="4">Sugar transporter SWEET1</fullName>
    </recommendedName>
</protein>
<dbReference type="FunFam" id="1.20.1280.290:FF:000004">
    <property type="entry name" value="Sugar transporter SWEET"/>
    <property type="match status" value="1"/>
</dbReference>
<evidence type="ECO:0000256" key="9">
    <source>
        <dbReference type="ARBA" id="ARBA00022737"/>
    </source>
</evidence>
<keyword evidence="6" id="KW-1003">Cell membrane</keyword>
<evidence type="ECO:0000256" key="1">
    <source>
        <dbReference type="ARBA" id="ARBA00004651"/>
    </source>
</evidence>
<keyword evidence="15" id="KW-1185">Reference proteome</keyword>
<keyword evidence="8 13" id="KW-0812">Transmembrane</keyword>
<evidence type="ECO:0000256" key="7">
    <source>
        <dbReference type="ARBA" id="ARBA00022597"/>
    </source>
</evidence>
<feature type="transmembrane region" description="Helical" evidence="13">
    <location>
        <begin position="65"/>
        <end position="86"/>
    </location>
</feature>
<comment type="similarity">
    <text evidence="3">Belongs to the SWEET sugar transporter family.</text>
</comment>
<dbReference type="GO" id="GO:0051119">
    <property type="term" value="F:sugar transmembrane transporter activity"/>
    <property type="evidence" value="ECO:0007669"/>
    <property type="project" value="InterPro"/>
</dbReference>
<dbReference type="PANTHER" id="PTHR10791:SF30">
    <property type="entry name" value="SUGAR TRANSPORTER SWEET1"/>
    <property type="match status" value="1"/>
</dbReference>
<feature type="transmembrane region" description="Helical" evidence="13">
    <location>
        <begin position="39"/>
        <end position="59"/>
    </location>
</feature>
<dbReference type="GO" id="GO:0000139">
    <property type="term" value="C:Golgi membrane"/>
    <property type="evidence" value="ECO:0007669"/>
    <property type="project" value="UniProtKB-SubCell"/>
</dbReference>
<evidence type="ECO:0000256" key="4">
    <source>
        <dbReference type="ARBA" id="ARBA00021741"/>
    </source>
</evidence>
<feature type="transmembrane region" description="Helical" evidence="13">
    <location>
        <begin position="165"/>
        <end position="184"/>
    </location>
</feature>
<dbReference type="EMBL" id="JAGDFM010000357">
    <property type="protein sequence ID" value="KAG7379299.1"/>
    <property type="molecule type" value="Genomic_DNA"/>
</dbReference>
<evidence type="ECO:0000256" key="5">
    <source>
        <dbReference type="ARBA" id="ARBA00022448"/>
    </source>
</evidence>
<evidence type="ECO:0000313" key="15">
    <source>
        <dbReference type="Proteomes" id="UP000694044"/>
    </source>
</evidence>
<feature type="transmembrane region" description="Helical" evidence="13">
    <location>
        <begin position="190"/>
        <end position="211"/>
    </location>
</feature>
<evidence type="ECO:0000313" key="14">
    <source>
        <dbReference type="EMBL" id="KAG7379299.1"/>
    </source>
</evidence>
<keyword evidence="11" id="KW-0333">Golgi apparatus</keyword>
<evidence type="ECO:0000256" key="2">
    <source>
        <dbReference type="ARBA" id="ARBA00004653"/>
    </source>
</evidence>
<proteinExistence type="inferred from homology"/>
<comment type="caution">
    <text evidence="14">The sequence shown here is derived from an EMBL/GenBank/DDBJ whole genome shotgun (WGS) entry which is preliminary data.</text>
</comment>
<accession>A0A8T1VGK4</accession>
<keyword evidence="7" id="KW-0762">Sugar transport</keyword>
<dbReference type="InterPro" id="IPR047664">
    <property type="entry name" value="SWEET"/>
</dbReference>
<reference evidence="14" key="1">
    <citation type="submission" date="2021-02" db="EMBL/GenBank/DDBJ databases">
        <authorList>
            <person name="Palmer J.M."/>
        </authorList>
    </citation>
    <scope>NUCLEOTIDE SEQUENCE</scope>
    <source>
        <strain evidence="14">SCRP734</strain>
    </source>
</reference>
<evidence type="ECO:0000256" key="10">
    <source>
        <dbReference type="ARBA" id="ARBA00022989"/>
    </source>
</evidence>
<dbReference type="Pfam" id="PF03083">
    <property type="entry name" value="MtN3_slv"/>
    <property type="match status" value="2"/>
</dbReference>
<dbReference type="FunFam" id="1.20.1280.290:FF:000007">
    <property type="entry name" value="Bidirectional sugar transporter SWEET7"/>
    <property type="match status" value="1"/>
</dbReference>
<keyword evidence="12 13" id="KW-0472">Membrane</keyword>
<comment type="subcellular location">
    <subcellularLocation>
        <location evidence="1">Cell membrane</location>
        <topology evidence="1">Multi-pass membrane protein</topology>
    </subcellularLocation>
    <subcellularLocation>
        <location evidence="2">Golgi apparatus membrane</location>
        <topology evidence="2">Multi-pass membrane protein</topology>
    </subcellularLocation>
</comment>
<dbReference type="GO" id="GO:0005886">
    <property type="term" value="C:plasma membrane"/>
    <property type="evidence" value="ECO:0007669"/>
    <property type="project" value="UniProtKB-SubCell"/>
</dbReference>
<dbReference type="InterPro" id="IPR004316">
    <property type="entry name" value="SWEET_rpt"/>
</dbReference>
<gene>
    <name evidence="14" type="ORF">PHYPSEUDO_008753</name>
</gene>
<dbReference type="Proteomes" id="UP000694044">
    <property type="component" value="Unassembled WGS sequence"/>
</dbReference>
<keyword evidence="10 13" id="KW-1133">Transmembrane helix</keyword>
<keyword evidence="5" id="KW-0813">Transport</keyword>
<keyword evidence="9" id="KW-0677">Repeat</keyword>
<feature type="transmembrane region" description="Helical" evidence="13">
    <location>
        <begin position="126"/>
        <end position="144"/>
    </location>
</feature>
<name>A0A8T1VGK4_9STRA</name>
<organism evidence="14 15">
    <name type="scientific">Phytophthora pseudosyringae</name>
    <dbReference type="NCBI Taxonomy" id="221518"/>
    <lineage>
        <taxon>Eukaryota</taxon>
        <taxon>Sar</taxon>
        <taxon>Stramenopiles</taxon>
        <taxon>Oomycota</taxon>
        <taxon>Peronosporomycetes</taxon>
        <taxon>Peronosporales</taxon>
        <taxon>Peronosporaceae</taxon>
        <taxon>Phytophthora</taxon>
    </lineage>
</organism>
<evidence type="ECO:0000256" key="6">
    <source>
        <dbReference type="ARBA" id="ARBA00022475"/>
    </source>
</evidence>